<dbReference type="EMBL" id="CAJVPY010044486">
    <property type="protein sequence ID" value="CAG8808980.1"/>
    <property type="molecule type" value="Genomic_DNA"/>
</dbReference>
<protein>
    <submittedName>
        <fullName evidence="1">7211_t:CDS:1</fullName>
    </submittedName>
</protein>
<gene>
    <name evidence="1" type="ORF">DERYTH_LOCUS24997</name>
</gene>
<evidence type="ECO:0000313" key="2">
    <source>
        <dbReference type="Proteomes" id="UP000789405"/>
    </source>
</evidence>
<name>A0A9N9P6L2_9GLOM</name>
<comment type="caution">
    <text evidence="1">The sequence shown here is derived from an EMBL/GenBank/DDBJ whole genome shotgun (WGS) entry which is preliminary data.</text>
</comment>
<feature type="non-terminal residue" evidence="1">
    <location>
        <position position="58"/>
    </location>
</feature>
<keyword evidence="2" id="KW-1185">Reference proteome</keyword>
<dbReference type="Proteomes" id="UP000789405">
    <property type="component" value="Unassembled WGS sequence"/>
</dbReference>
<dbReference type="AlphaFoldDB" id="A0A9N9P6L2"/>
<reference evidence="1" key="1">
    <citation type="submission" date="2021-06" db="EMBL/GenBank/DDBJ databases">
        <authorList>
            <person name="Kallberg Y."/>
            <person name="Tangrot J."/>
            <person name="Rosling A."/>
        </authorList>
    </citation>
    <scope>NUCLEOTIDE SEQUENCE</scope>
    <source>
        <strain evidence="1">MA453B</strain>
    </source>
</reference>
<sequence>RRGKLARLEAHLVLECSKVEDHIWQIYLFCVAHNDGITEEIQSENLLANAKKQSNKQS</sequence>
<organism evidence="1 2">
    <name type="scientific">Dentiscutata erythropus</name>
    <dbReference type="NCBI Taxonomy" id="1348616"/>
    <lineage>
        <taxon>Eukaryota</taxon>
        <taxon>Fungi</taxon>
        <taxon>Fungi incertae sedis</taxon>
        <taxon>Mucoromycota</taxon>
        <taxon>Glomeromycotina</taxon>
        <taxon>Glomeromycetes</taxon>
        <taxon>Diversisporales</taxon>
        <taxon>Gigasporaceae</taxon>
        <taxon>Dentiscutata</taxon>
    </lineage>
</organism>
<evidence type="ECO:0000313" key="1">
    <source>
        <dbReference type="EMBL" id="CAG8808980.1"/>
    </source>
</evidence>
<accession>A0A9N9P6L2</accession>
<feature type="non-terminal residue" evidence="1">
    <location>
        <position position="1"/>
    </location>
</feature>
<proteinExistence type="predicted"/>